<dbReference type="STRING" id="1348612.A0A397IU25"/>
<keyword evidence="2" id="KW-1133">Transmembrane helix</keyword>
<keyword evidence="2" id="KW-0812">Transmembrane</keyword>
<comment type="caution">
    <text evidence="3">The sequence shown here is derived from an EMBL/GenBank/DDBJ whole genome shotgun (WGS) entry which is preliminary data.</text>
</comment>
<sequence>MKLRWLETCRTNLRNNTVSNIQQDQQYNYYRNLENDSWSQLIITLILLYCGNDILGYTTPKETSNNSSRRLMGQIIIVTFGGAFNTQKLSIIQWLVCVSLGFLSIPVGIILRLIPIRNHPQTQFLIQDLFAGKSLDGVVVSKNTNKKDTAVGHSEPSDQENISVATNQQMKNLGFLSIPVGIILRLIPIRNHPQTQFLIQDLFAGKSLDGVVVSKNTNKKDTAVGHSEPSDQENISVATNQQMKK</sequence>
<gene>
    <name evidence="3" type="ORF">Glove_203g43</name>
</gene>
<reference evidence="3 4" key="1">
    <citation type="submission" date="2018-08" db="EMBL/GenBank/DDBJ databases">
        <title>Genome and evolution of the arbuscular mycorrhizal fungus Diversispora epigaea (formerly Glomus versiforme) and its bacterial endosymbionts.</title>
        <authorList>
            <person name="Sun X."/>
            <person name="Fei Z."/>
            <person name="Harrison M."/>
        </authorList>
    </citation>
    <scope>NUCLEOTIDE SEQUENCE [LARGE SCALE GENOMIC DNA]</scope>
    <source>
        <strain evidence="3 4">IT104</strain>
    </source>
</reference>
<keyword evidence="2" id="KW-0472">Membrane</keyword>
<proteinExistence type="predicted"/>
<accession>A0A397IU25</accession>
<feature type="compositionally biased region" description="Polar residues" evidence="1">
    <location>
        <begin position="232"/>
        <end position="245"/>
    </location>
</feature>
<evidence type="ECO:0000313" key="4">
    <source>
        <dbReference type="Proteomes" id="UP000266861"/>
    </source>
</evidence>
<dbReference type="SUPFAM" id="SSF81665">
    <property type="entry name" value="Calcium ATPase, transmembrane domain M"/>
    <property type="match status" value="1"/>
</dbReference>
<feature type="transmembrane region" description="Helical" evidence="2">
    <location>
        <begin position="91"/>
        <end position="114"/>
    </location>
</feature>
<dbReference type="AlphaFoldDB" id="A0A397IU25"/>
<name>A0A397IU25_9GLOM</name>
<dbReference type="InterPro" id="IPR023298">
    <property type="entry name" value="ATPase_P-typ_TM_dom_sf"/>
</dbReference>
<evidence type="ECO:0000313" key="3">
    <source>
        <dbReference type="EMBL" id="RHZ76140.1"/>
    </source>
</evidence>
<dbReference type="OrthoDB" id="3352408at2759"/>
<protein>
    <submittedName>
        <fullName evidence="3">Uncharacterized protein</fullName>
    </submittedName>
</protein>
<organism evidence="3 4">
    <name type="scientific">Diversispora epigaea</name>
    <dbReference type="NCBI Taxonomy" id="1348612"/>
    <lineage>
        <taxon>Eukaryota</taxon>
        <taxon>Fungi</taxon>
        <taxon>Fungi incertae sedis</taxon>
        <taxon>Mucoromycota</taxon>
        <taxon>Glomeromycotina</taxon>
        <taxon>Glomeromycetes</taxon>
        <taxon>Diversisporales</taxon>
        <taxon>Diversisporaceae</taxon>
        <taxon>Diversispora</taxon>
    </lineage>
</organism>
<evidence type="ECO:0000256" key="1">
    <source>
        <dbReference type="SAM" id="MobiDB-lite"/>
    </source>
</evidence>
<keyword evidence="4" id="KW-1185">Reference proteome</keyword>
<dbReference type="EMBL" id="PQFF01000190">
    <property type="protein sequence ID" value="RHZ76140.1"/>
    <property type="molecule type" value="Genomic_DNA"/>
</dbReference>
<evidence type="ECO:0000256" key="2">
    <source>
        <dbReference type="SAM" id="Phobius"/>
    </source>
</evidence>
<dbReference type="Proteomes" id="UP000266861">
    <property type="component" value="Unassembled WGS sequence"/>
</dbReference>
<feature type="region of interest" description="Disordered" evidence="1">
    <location>
        <begin position="220"/>
        <end position="245"/>
    </location>
</feature>